<protein>
    <recommendedName>
        <fullName evidence="2">Thiol:disulfide interchange protein DsbD N-terminal domain-containing protein</fullName>
    </recommendedName>
</protein>
<feature type="signal peptide" evidence="1">
    <location>
        <begin position="1"/>
        <end position="38"/>
    </location>
</feature>
<dbReference type="OrthoDB" id="9811036at2"/>
<keyword evidence="4" id="KW-1185">Reference proteome</keyword>
<dbReference type="RefSeq" id="WP_131310824.1">
    <property type="nucleotide sequence ID" value="NZ_SJFN01000029.1"/>
</dbReference>
<sequence length="295" mass="30782">MFDVRSTRCPSAPPRPRRPLGLAVAAVALVAAGPAAHAAPPQPAPGAVLRLISAGTRDGRPDLGLEIALAPGWKTFWRTPGDSGIPPTIDSAASRGLAGLEVRYPVPARFGDPGAESLGYVAPVILPLEVTPRDPARPVALDLKILIGICHDVCLPLEAHLTLDLATATADPDAAARLAAARATVPVAAGPADLPDVVRLTRDRTARPETITVELAMPPGPDRECDVLVEGPDPTWALPQPEKVAESAGRELWRFALDGVPSGGATDAAPLRFTVRWGDRAVERVVRLDVAAVTP</sequence>
<reference evidence="3 4" key="1">
    <citation type="submission" date="2019-02" db="EMBL/GenBank/DDBJ databases">
        <title>Siculibacillus lacustris gen. nov., sp. nov., a new rosette-forming bacterium isolated from a freshwater crater lake (Lake St. Ana, Romania).</title>
        <authorList>
            <person name="Felfoldi T."/>
            <person name="Marton Z."/>
            <person name="Szabo A."/>
            <person name="Mentes A."/>
            <person name="Boka K."/>
            <person name="Marialigeti K."/>
            <person name="Mathe I."/>
            <person name="Koncz M."/>
            <person name="Schumann P."/>
            <person name="Toth E."/>
        </authorList>
    </citation>
    <scope>NUCLEOTIDE SEQUENCE [LARGE SCALE GENOMIC DNA]</scope>
    <source>
        <strain evidence="3 4">SA-279</strain>
    </source>
</reference>
<proteinExistence type="predicted"/>
<accession>A0A4V2KSZ0</accession>
<comment type="caution">
    <text evidence="3">The sequence shown here is derived from an EMBL/GenBank/DDBJ whole genome shotgun (WGS) entry which is preliminary data.</text>
</comment>
<dbReference type="AlphaFoldDB" id="A0A4V2KSZ0"/>
<evidence type="ECO:0000313" key="4">
    <source>
        <dbReference type="Proteomes" id="UP000292781"/>
    </source>
</evidence>
<dbReference type="EMBL" id="SJFN01000029">
    <property type="protein sequence ID" value="TBW34964.1"/>
    <property type="molecule type" value="Genomic_DNA"/>
</dbReference>
<evidence type="ECO:0000313" key="3">
    <source>
        <dbReference type="EMBL" id="TBW34964.1"/>
    </source>
</evidence>
<dbReference type="InterPro" id="IPR028250">
    <property type="entry name" value="DsbDN"/>
</dbReference>
<organism evidence="3 4">
    <name type="scientific">Siculibacillus lacustris</name>
    <dbReference type="NCBI Taxonomy" id="1549641"/>
    <lineage>
        <taxon>Bacteria</taxon>
        <taxon>Pseudomonadati</taxon>
        <taxon>Pseudomonadota</taxon>
        <taxon>Alphaproteobacteria</taxon>
        <taxon>Hyphomicrobiales</taxon>
        <taxon>Ancalomicrobiaceae</taxon>
        <taxon>Siculibacillus</taxon>
    </lineage>
</organism>
<evidence type="ECO:0000256" key="1">
    <source>
        <dbReference type="SAM" id="SignalP"/>
    </source>
</evidence>
<feature type="chain" id="PRO_5020714460" description="Thiol:disulfide interchange protein DsbD N-terminal domain-containing protein" evidence="1">
    <location>
        <begin position="39"/>
        <end position="295"/>
    </location>
</feature>
<dbReference type="Pfam" id="PF11412">
    <property type="entry name" value="DsbD_N"/>
    <property type="match status" value="1"/>
</dbReference>
<gene>
    <name evidence="3" type="ORF">EYW49_16995</name>
</gene>
<name>A0A4V2KSZ0_9HYPH</name>
<dbReference type="Proteomes" id="UP000292781">
    <property type="component" value="Unassembled WGS sequence"/>
</dbReference>
<keyword evidence="1" id="KW-0732">Signal</keyword>
<feature type="domain" description="Thiol:disulfide interchange protein DsbD N-terminal" evidence="2">
    <location>
        <begin position="58"/>
        <end position="163"/>
    </location>
</feature>
<evidence type="ECO:0000259" key="2">
    <source>
        <dbReference type="Pfam" id="PF11412"/>
    </source>
</evidence>